<evidence type="ECO:0000256" key="3">
    <source>
        <dbReference type="ARBA" id="ARBA00004922"/>
    </source>
</evidence>
<dbReference type="UniPathway" id="UPA00378"/>
<dbReference type="PROSITE" id="PS50293">
    <property type="entry name" value="TPR_REGION"/>
    <property type="match status" value="1"/>
</dbReference>
<evidence type="ECO:0000256" key="15">
    <source>
        <dbReference type="SAM" id="Phobius"/>
    </source>
</evidence>
<comment type="caution">
    <text evidence="18">The sequence shown here is derived from an EMBL/GenBank/DDBJ whole genome shotgun (WGS) entry which is preliminary data.</text>
</comment>
<evidence type="ECO:0000256" key="8">
    <source>
        <dbReference type="ARBA" id="ARBA00022737"/>
    </source>
</evidence>
<dbReference type="Pfam" id="PF08409">
    <property type="entry name" value="TMTC_DUF1736"/>
    <property type="match status" value="1"/>
</dbReference>
<dbReference type="OrthoDB" id="1658288at2759"/>
<dbReference type="InterPro" id="IPR013618">
    <property type="entry name" value="TMTC_DUF1736"/>
</dbReference>
<keyword evidence="11 15" id="KW-1133">Transmembrane helix</keyword>
<dbReference type="Pfam" id="PF13181">
    <property type="entry name" value="TPR_8"/>
    <property type="match status" value="1"/>
</dbReference>
<dbReference type="InterPro" id="IPR019734">
    <property type="entry name" value="TPR_rpt"/>
</dbReference>
<dbReference type="PROSITE" id="PS50005">
    <property type="entry name" value="TPR"/>
    <property type="match status" value="1"/>
</dbReference>
<evidence type="ECO:0000256" key="7">
    <source>
        <dbReference type="ARBA" id="ARBA00022692"/>
    </source>
</evidence>
<evidence type="ECO:0000256" key="2">
    <source>
        <dbReference type="ARBA" id="ARBA00004240"/>
    </source>
</evidence>
<dbReference type="PANTHER" id="PTHR44227:SF3">
    <property type="entry name" value="PROTEIN O-MANNOSYL-TRANSFERASE TMTC4"/>
    <property type="match status" value="1"/>
</dbReference>
<evidence type="ECO:0000256" key="13">
    <source>
        <dbReference type="PROSITE-ProRule" id="PRU00339"/>
    </source>
</evidence>
<feature type="transmembrane region" description="Helical" evidence="15">
    <location>
        <begin position="1307"/>
        <end position="1325"/>
    </location>
</feature>
<feature type="transmembrane region" description="Helical" evidence="15">
    <location>
        <begin position="1332"/>
        <end position="1354"/>
    </location>
</feature>
<evidence type="ECO:0000256" key="11">
    <source>
        <dbReference type="ARBA" id="ARBA00022989"/>
    </source>
</evidence>
<evidence type="ECO:0000256" key="12">
    <source>
        <dbReference type="ARBA" id="ARBA00023136"/>
    </source>
</evidence>
<dbReference type="GO" id="GO:0030968">
    <property type="term" value="P:endoplasmic reticulum unfolded protein response"/>
    <property type="evidence" value="ECO:0007669"/>
    <property type="project" value="TreeGrafter"/>
</dbReference>
<evidence type="ECO:0000256" key="9">
    <source>
        <dbReference type="ARBA" id="ARBA00022803"/>
    </source>
</evidence>
<dbReference type="Pfam" id="PF08588">
    <property type="entry name" value="Duc1"/>
    <property type="match status" value="1"/>
</dbReference>
<dbReference type="SUPFAM" id="SSF48452">
    <property type="entry name" value="TPR-like"/>
    <property type="match status" value="1"/>
</dbReference>
<feature type="transmembrane region" description="Helical" evidence="15">
    <location>
        <begin position="1225"/>
        <end position="1242"/>
    </location>
</feature>
<evidence type="ECO:0000256" key="5">
    <source>
        <dbReference type="ARBA" id="ARBA00012839"/>
    </source>
</evidence>
<accession>A0A7J6PIG4</accession>
<feature type="domain" description="DUF1736" evidence="16">
    <location>
        <begin position="1249"/>
        <end position="1316"/>
    </location>
</feature>
<gene>
    <name evidence="18" type="ORF">FOZ60_002671</name>
</gene>
<feature type="repeat" description="TPR" evidence="13">
    <location>
        <begin position="1421"/>
        <end position="1454"/>
    </location>
</feature>
<keyword evidence="9 13" id="KW-0802">TPR repeat</keyword>
<evidence type="ECO:0000256" key="1">
    <source>
        <dbReference type="ARBA" id="ARBA00004141"/>
    </source>
</evidence>
<protein>
    <recommendedName>
        <fullName evidence="5">dolichyl-phosphate-mannose--protein mannosyltransferase</fullName>
        <ecNumber evidence="5">2.4.1.109</ecNumber>
    </recommendedName>
</protein>
<name>A0A7J6PIG4_PEROL</name>
<dbReference type="EC" id="2.4.1.109" evidence="5"/>
<dbReference type="InterPro" id="IPR013897">
    <property type="entry name" value="Duc1"/>
</dbReference>
<feature type="region of interest" description="Disordered" evidence="14">
    <location>
        <begin position="342"/>
        <end position="371"/>
    </location>
</feature>
<keyword evidence="8" id="KW-0677">Repeat</keyword>
<keyword evidence="6" id="KW-0808">Transferase</keyword>
<evidence type="ECO:0000313" key="18">
    <source>
        <dbReference type="EMBL" id="KAF4695973.1"/>
    </source>
</evidence>
<keyword evidence="12 15" id="KW-0472">Membrane</keyword>
<dbReference type="SMART" id="SM00028">
    <property type="entry name" value="TPR"/>
    <property type="match status" value="2"/>
</dbReference>
<evidence type="ECO:0000256" key="6">
    <source>
        <dbReference type="ARBA" id="ARBA00022679"/>
    </source>
</evidence>
<sequence length="1618" mass="180070">MYSSISPSPTPVYKSLSVAPTEEAPDSLDNYFGVYDLHKAKDPRLVSDKSRIFSNDPQPTKIENDFFVGTAVVMHKTVDESMTSPYEAYLAPKQRRWEFRWQGMFKQRLPPTVQFGAEVDYDLPEFGFATKTVVRIMLSVATRISGVKGYPLDCNYDGDSTLPVDENGTSQDKFHFLFPMYCADTILCNEPGDPHTPDICQRSDLLGKVPRDHVFSPGKVYTFCYYSMYCDFATWDVRKVLGASGTSLSRIIGPQPVHIVMKDMVTNEYYFDMLIANKCLSPWWESVIQTGYPPVTTYRARSRGSTWGDIAFYSARSHEGAGSPLVKSDGETSPDAEAGVVEVGNTGESPEPDAETPEPSPAESGDPARAQQKLTDDVAILSKLAHDVERISTEVTRIGSARCSAARGDRPRERHVKVDSARRPRLVAGMSSNVYYLQRNSQKRMPGWFDSNGAQHIVKSSDKAVKVAFRESLEGLRKSGKRGPAGEEEGVVSQFNASLRDMMAAFVKDVLIGVPLGNPKSSDWVKLVDNPEVIMVKEDARMVPQLVDEDMKGRWVQYVREHFEVMKMSPAQAAKLGQVKNDEIQEASRTTEGLPAMAAKSEDASDFSRKLESVYWHFLQLRRRAALISSPSAGAQSDVVLEPGTEVSIRLEPGVVTYKPFSFFVSVTTDECSGFLEVSRAPYVDEPLLEGLAGSSESPARRYAAADADRARPREVRPRYLPRLDTPTITSLEGIADLNRDELVLSRLDETVDYQENSTSRGWKLTSGGNHDQQEPLAWHGAEFTLKRSQGRAVGPQKVLLRLAELEGNLSIGLTECDLPSCVCRRNDGVKWNRGKPDKMDTYRMHQGDLLALVLTSAGTDKFARVEIGVSHNHSPTEIFPVKLESDSPSGGRLVIRASGRWTIDLLVGEGSGHPARGAPLWRALPVVKEEPESEADCEMLDASVIVYCGEEPSLKLLLPFHHDLSSPIGHSHRGACGHIRANGGLQCCAPSATLRPDLLGYAAYVSFQQHSSFRWMTVDVVSPSAWNVTEFVGVVSGLKALGFNSYQNGYHMDDVVGVYKNKDVTGSPEEWSWYGLLRHDYWGLDMFSGEWTHKSFRPVTTFTFRLNYLISGLNTSMFHVTNILLHSLASLLILPVGLSVMEMDLRILFAVHPVHTESVLYLVGRADVLCLCLMFLGMLAWHHNRSVVAWLLAILAGLSKELGFMLFWVYVAQDLLFGRLRRRTLLNIIIGVVVMALRHWYTEGTSLRMSPQDNPIAFEPDALGRRLSFALIHGEYMRLLVFPNFLCYDYSLDTLPLLCGFDDVRFLIPLTTYTLVSAAASLAFSLNLRGALLSGAFFLLTFVPMSNILFPVGTVVGERLLYIPSFGFLAAVCGLLPRKFKNAMLVVWALMLVRTIKRVDDWKTADHLTLVDGYANLKSAKTQFNLGVRYFSMGDFDNAMAAFERSWQSDPEERDAIAFWRAGQIEIIRGNFARARELLIGATTKYGAKLMVKEEEVFHDAAVACFHDNRRVDEAILTVRYYMSAVLTLNRDFPKALNNLGCIQWAAGDREMALNAVAEAAESAADNVIYWGQLACRSQAGYLDVAQVAKSRALEIQADFVPNSDCTWEFMPDKGGP</sequence>
<evidence type="ECO:0000259" key="17">
    <source>
        <dbReference type="Pfam" id="PF08588"/>
    </source>
</evidence>
<dbReference type="GO" id="GO:0005783">
    <property type="term" value="C:endoplasmic reticulum"/>
    <property type="evidence" value="ECO:0007669"/>
    <property type="project" value="UniProtKB-SubCell"/>
</dbReference>
<organism evidence="18 19">
    <name type="scientific">Perkinsus olseni</name>
    <name type="common">Perkinsus atlanticus</name>
    <dbReference type="NCBI Taxonomy" id="32597"/>
    <lineage>
        <taxon>Eukaryota</taxon>
        <taxon>Sar</taxon>
        <taxon>Alveolata</taxon>
        <taxon>Perkinsozoa</taxon>
        <taxon>Perkinsea</taxon>
        <taxon>Perkinsida</taxon>
        <taxon>Perkinsidae</taxon>
        <taxon>Perkinsus</taxon>
    </lineage>
</organism>
<comment type="similarity">
    <text evidence="4">Belongs to the TMTC family.</text>
</comment>
<dbReference type="EMBL" id="JABANP010000015">
    <property type="protein sequence ID" value="KAF4695973.1"/>
    <property type="molecule type" value="Genomic_DNA"/>
</dbReference>
<evidence type="ECO:0000256" key="14">
    <source>
        <dbReference type="SAM" id="MobiDB-lite"/>
    </source>
</evidence>
<comment type="subcellular location">
    <subcellularLocation>
        <location evidence="2">Endoplasmic reticulum</location>
    </subcellularLocation>
    <subcellularLocation>
        <location evidence="1">Membrane</location>
        <topology evidence="1">Multi-pass membrane protein</topology>
    </subcellularLocation>
</comment>
<evidence type="ECO:0000256" key="10">
    <source>
        <dbReference type="ARBA" id="ARBA00022824"/>
    </source>
</evidence>
<dbReference type="InterPro" id="IPR052346">
    <property type="entry name" value="O-mannosyl-transferase_TMTC"/>
</dbReference>
<feature type="transmembrane region" description="Helical" evidence="15">
    <location>
        <begin position="1188"/>
        <end position="1213"/>
    </location>
</feature>
<evidence type="ECO:0000259" key="16">
    <source>
        <dbReference type="Pfam" id="PF08409"/>
    </source>
</evidence>
<evidence type="ECO:0000256" key="4">
    <source>
        <dbReference type="ARBA" id="ARBA00007882"/>
    </source>
</evidence>
<proteinExistence type="inferred from homology"/>
<keyword evidence="7 15" id="KW-0812">Transmembrane</keyword>
<dbReference type="InterPro" id="IPR011990">
    <property type="entry name" value="TPR-like_helical_dom_sf"/>
</dbReference>
<comment type="pathway">
    <text evidence="3">Protein modification; protein glycosylation.</text>
</comment>
<dbReference type="GO" id="GO:0016020">
    <property type="term" value="C:membrane"/>
    <property type="evidence" value="ECO:0007669"/>
    <property type="project" value="UniProtKB-SubCell"/>
</dbReference>
<feature type="domain" description="Domain of unknown function at the cortex 1" evidence="17">
    <location>
        <begin position="47"/>
        <end position="273"/>
    </location>
</feature>
<dbReference type="PANTHER" id="PTHR44227">
    <property type="match status" value="1"/>
</dbReference>
<keyword evidence="10" id="KW-0256">Endoplasmic reticulum</keyword>
<dbReference type="GO" id="GO:0004169">
    <property type="term" value="F:dolichyl-phosphate-mannose-protein mannosyltransferase activity"/>
    <property type="evidence" value="ECO:0007669"/>
    <property type="project" value="UniProtKB-EC"/>
</dbReference>
<dbReference type="Proteomes" id="UP000541610">
    <property type="component" value="Unassembled WGS sequence"/>
</dbReference>
<evidence type="ECO:0000313" key="19">
    <source>
        <dbReference type="Proteomes" id="UP000541610"/>
    </source>
</evidence>
<feature type="transmembrane region" description="Helical" evidence="15">
    <location>
        <begin position="1160"/>
        <end position="1182"/>
    </location>
</feature>
<reference evidence="18 19" key="1">
    <citation type="submission" date="2020-04" db="EMBL/GenBank/DDBJ databases">
        <title>Perkinsus olseni comparative genomics.</title>
        <authorList>
            <person name="Bogema D.R."/>
        </authorList>
    </citation>
    <scope>NUCLEOTIDE SEQUENCE [LARGE SCALE GENOMIC DNA]</scope>
    <source>
        <strain evidence="18">00978-12</strain>
    </source>
</reference>
<feature type="transmembrane region" description="Helical" evidence="15">
    <location>
        <begin position="1118"/>
        <end position="1139"/>
    </location>
</feature>
<dbReference type="Gene3D" id="1.25.40.10">
    <property type="entry name" value="Tetratricopeptide repeat domain"/>
    <property type="match status" value="1"/>
</dbReference>